<evidence type="ECO:0000313" key="3">
    <source>
        <dbReference type="EMBL" id="ORX83861.1"/>
    </source>
</evidence>
<evidence type="ECO:0000256" key="1">
    <source>
        <dbReference type="SAM" id="MobiDB-lite"/>
    </source>
</evidence>
<feature type="signal peptide" evidence="2">
    <location>
        <begin position="1"/>
        <end position="24"/>
    </location>
</feature>
<evidence type="ECO:0000256" key="2">
    <source>
        <dbReference type="SAM" id="SignalP"/>
    </source>
</evidence>
<feature type="compositionally biased region" description="Low complexity" evidence="1">
    <location>
        <begin position="103"/>
        <end position="152"/>
    </location>
</feature>
<evidence type="ECO:0008006" key="5">
    <source>
        <dbReference type="Google" id="ProtNLM"/>
    </source>
</evidence>
<sequence length="181" mass="18767">MPSIYRAVFNTATLALVLALLASGQTPSSSSQSSAPTVDPREQCVQSKKCGTDVNCIASCFNVPGPNDAQVQDTIQCVRQCNTADTNQWAQCRDKCINDHFQSQPSQAQSNSASKPSTTTVATTSTLGVKPASTSTSTSTSTTKGSAGTATAVPSSGSRATENPLPWTALVIVLSKFLTST</sequence>
<keyword evidence="4" id="KW-1185">Reference proteome</keyword>
<gene>
    <name evidence="3" type="ORF">K493DRAFT_307549</name>
</gene>
<name>A0A1Y1XDK3_9FUNG</name>
<feature type="chain" id="PRO_5012643713" description="Extracellular membrane protein CFEM domain-containing protein" evidence="2">
    <location>
        <begin position="25"/>
        <end position="181"/>
    </location>
</feature>
<reference evidence="3 4" key="1">
    <citation type="submission" date="2016-07" db="EMBL/GenBank/DDBJ databases">
        <title>Pervasive Adenine N6-methylation of Active Genes in Fungi.</title>
        <authorList>
            <consortium name="DOE Joint Genome Institute"/>
            <person name="Mondo S.J."/>
            <person name="Dannebaum R.O."/>
            <person name="Kuo R.C."/>
            <person name="Labutti K."/>
            <person name="Haridas S."/>
            <person name="Kuo A."/>
            <person name="Salamov A."/>
            <person name="Ahrendt S.R."/>
            <person name="Lipzen A."/>
            <person name="Sullivan W."/>
            <person name="Andreopoulos W.B."/>
            <person name="Clum A."/>
            <person name="Lindquist E."/>
            <person name="Daum C."/>
            <person name="Ramamoorthy G.K."/>
            <person name="Gryganskyi A."/>
            <person name="Culley D."/>
            <person name="Magnuson J.K."/>
            <person name="James T.Y."/>
            <person name="O'Malley M.A."/>
            <person name="Stajich J.E."/>
            <person name="Spatafora J.W."/>
            <person name="Visel A."/>
            <person name="Grigoriev I.V."/>
        </authorList>
    </citation>
    <scope>NUCLEOTIDE SEQUENCE [LARGE SCALE GENOMIC DNA]</scope>
    <source>
        <strain evidence="3 4">CBS 931.73</strain>
    </source>
</reference>
<protein>
    <recommendedName>
        <fullName evidence="5">Extracellular membrane protein CFEM domain-containing protein</fullName>
    </recommendedName>
</protein>
<proteinExistence type="predicted"/>
<dbReference type="EMBL" id="MCFE01000626">
    <property type="protein sequence ID" value="ORX83861.1"/>
    <property type="molecule type" value="Genomic_DNA"/>
</dbReference>
<dbReference type="OrthoDB" id="5597238at2759"/>
<comment type="caution">
    <text evidence="3">The sequence shown here is derived from an EMBL/GenBank/DDBJ whole genome shotgun (WGS) entry which is preliminary data.</text>
</comment>
<keyword evidence="2" id="KW-0732">Signal</keyword>
<dbReference type="AlphaFoldDB" id="A0A1Y1XDK3"/>
<accession>A0A1Y1XDK3</accession>
<feature type="region of interest" description="Disordered" evidence="1">
    <location>
        <begin position="103"/>
        <end position="162"/>
    </location>
</feature>
<dbReference type="Proteomes" id="UP000193498">
    <property type="component" value="Unassembled WGS sequence"/>
</dbReference>
<evidence type="ECO:0000313" key="4">
    <source>
        <dbReference type="Proteomes" id="UP000193498"/>
    </source>
</evidence>
<dbReference type="InParanoid" id="A0A1Y1XDK3"/>
<organism evidence="3 4">
    <name type="scientific">Basidiobolus meristosporus CBS 931.73</name>
    <dbReference type="NCBI Taxonomy" id="1314790"/>
    <lineage>
        <taxon>Eukaryota</taxon>
        <taxon>Fungi</taxon>
        <taxon>Fungi incertae sedis</taxon>
        <taxon>Zoopagomycota</taxon>
        <taxon>Entomophthoromycotina</taxon>
        <taxon>Basidiobolomycetes</taxon>
        <taxon>Basidiobolales</taxon>
        <taxon>Basidiobolaceae</taxon>
        <taxon>Basidiobolus</taxon>
    </lineage>
</organism>